<feature type="transmembrane region" description="Helical" evidence="7">
    <location>
        <begin position="350"/>
        <end position="370"/>
    </location>
</feature>
<comment type="caution">
    <text evidence="9">The sequence shown here is derived from an EMBL/GenBank/DDBJ whole genome shotgun (WGS) entry which is preliminary data.</text>
</comment>
<feature type="region of interest" description="Disordered" evidence="6">
    <location>
        <begin position="201"/>
        <end position="222"/>
    </location>
</feature>
<gene>
    <name evidence="9" type="ORF">ACFFR3_47800</name>
</gene>
<dbReference type="PANTHER" id="PTHR23513">
    <property type="entry name" value="INTEGRAL MEMBRANE EFFLUX PROTEIN-RELATED"/>
    <property type="match status" value="1"/>
</dbReference>
<accession>A0ABV5P402</accession>
<dbReference type="PROSITE" id="PS50850">
    <property type="entry name" value="MFS"/>
    <property type="match status" value="1"/>
</dbReference>
<dbReference type="Gene3D" id="1.20.1250.20">
    <property type="entry name" value="MFS general substrate transporter like domains"/>
    <property type="match status" value="1"/>
</dbReference>
<organism evidence="9 10">
    <name type="scientific">Nonomuraea salmonea</name>
    <dbReference type="NCBI Taxonomy" id="46181"/>
    <lineage>
        <taxon>Bacteria</taxon>
        <taxon>Bacillati</taxon>
        <taxon>Actinomycetota</taxon>
        <taxon>Actinomycetes</taxon>
        <taxon>Streptosporangiales</taxon>
        <taxon>Streptosporangiaceae</taxon>
        <taxon>Nonomuraea</taxon>
    </lineage>
</organism>
<dbReference type="SUPFAM" id="SSF103473">
    <property type="entry name" value="MFS general substrate transporter"/>
    <property type="match status" value="1"/>
</dbReference>
<name>A0ABV5P402_9ACTN</name>
<comment type="subcellular location">
    <subcellularLocation>
        <location evidence="1">Cell membrane</location>
        <topology evidence="1">Multi-pass membrane protein</topology>
    </subcellularLocation>
</comment>
<evidence type="ECO:0000259" key="8">
    <source>
        <dbReference type="PROSITE" id="PS50850"/>
    </source>
</evidence>
<dbReference type="InterPro" id="IPR020846">
    <property type="entry name" value="MFS_dom"/>
</dbReference>
<evidence type="ECO:0000256" key="7">
    <source>
        <dbReference type="SAM" id="Phobius"/>
    </source>
</evidence>
<sequence length="441" mass="45946">MVTVMERVLPARLGTGFRWLLASSWLTNLGDGLAAAAGPLLIATLTRDPLLISLSALVSWAPPLLFGLYAGVLSDRHDRRTIVLAANAARAVVLAVLVVLLLTGTLTVTTALIALSLRSVAEVFADNATSTLTPMLVARDDLTVANARLGTGFITLNQLAGPPVGAALIGLGLTWPFAGQLLLVLAGMVLVSRVTLPPHGHRARTLDTEPGPAADPAADPAVDAEADTAAGPLAGADARSGGGVVRELLDAFRWTIRHAAVRTLALTILIFNFTFGAAWSVLVLYTQEQLGLGPIGFGLMTTISGIGGLIGTSLYGAITRRVSLGALMRIGLVIETLTHLGLALTHSPWVAGGIFLVFGAHAFIWGTTSVTVRQRAVPQELQGRVGSVNTICVYFGLVVGSLIGGTLATHLGVAAPFWFAFAGSAAFVVLLWRQLLHIAHD</sequence>
<feature type="transmembrane region" description="Helical" evidence="7">
    <location>
        <begin position="391"/>
        <end position="411"/>
    </location>
</feature>
<keyword evidence="4 7" id="KW-1133">Transmembrane helix</keyword>
<feature type="transmembrane region" description="Helical" evidence="7">
    <location>
        <begin position="50"/>
        <end position="70"/>
    </location>
</feature>
<reference evidence="9 10" key="1">
    <citation type="submission" date="2024-09" db="EMBL/GenBank/DDBJ databases">
        <authorList>
            <person name="Sun Q."/>
            <person name="Mori K."/>
        </authorList>
    </citation>
    <scope>NUCLEOTIDE SEQUENCE [LARGE SCALE GENOMIC DNA]</scope>
    <source>
        <strain evidence="9 10">JCM 3324</strain>
    </source>
</reference>
<evidence type="ECO:0000313" key="10">
    <source>
        <dbReference type="Proteomes" id="UP001589568"/>
    </source>
</evidence>
<dbReference type="EMBL" id="JBHMCF010000061">
    <property type="protein sequence ID" value="MFB9477247.1"/>
    <property type="molecule type" value="Genomic_DNA"/>
</dbReference>
<evidence type="ECO:0000256" key="4">
    <source>
        <dbReference type="ARBA" id="ARBA00022989"/>
    </source>
</evidence>
<keyword evidence="5 7" id="KW-0472">Membrane</keyword>
<keyword evidence="2" id="KW-1003">Cell membrane</keyword>
<protein>
    <submittedName>
        <fullName evidence="9">MFS transporter</fullName>
    </submittedName>
</protein>
<keyword evidence="3 7" id="KW-0812">Transmembrane</keyword>
<feature type="transmembrane region" description="Helical" evidence="7">
    <location>
        <begin position="91"/>
        <end position="117"/>
    </location>
</feature>
<evidence type="ECO:0000256" key="1">
    <source>
        <dbReference type="ARBA" id="ARBA00004651"/>
    </source>
</evidence>
<feature type="transmembrane region" description="Helical" evidence="7">
    <location>
        <begin position="263"/>
        <end position="285"/>
    </location>
</feature>
<feature type="domain" description="Major facilitator superfamily (MFS) profile" evidence="8">
    <location>
        <begin position="260"/>
        <end position="441"/>
    </location>
</feature>
<feature type="transmembrane region" description="Helical" evidence="7">
    <location>
        <begin position="291"/>
        <end position="314"/>
    </location>
</feature>
<evidence type="ECO:0000256" key="5">
    <source>
        <dbReference type="ARBA" id="ARBA00023136"/>
    </source>
</evidence>
<feature type="compositionally biased region" description="Low complexity" evidence="6">
    <location>
        <begin position="208"/>
        <end position="222"/>
    </location>
</feature>
<keyword evidence="10" id="KW-1185">Reference proteome</keyword>
<evidence type="ECO:0000256" key="3">
    <source>
        <dbReference type="ARBA" id="ARBA00022692"/>
    </source>
</evidence>
<dbReference type="PANTHER" id="PTHR23513:SF6">
    <property type="entry name" value="MAJOR FACILITATOR SUPERFAMILY ASSOCIATED DOMAIN-CONTAINING PROTEIN"/>
    <property type="match status" value="1"/>
</dbReference>
<dbReference type="RefSeq" id="WP_379485347.1">
    <property type="nucleotide sequence ID" value="NZ_JBHMCF010000061.1"/>
</dbReference>
<proteinExistence type="predicted"/>
<evidence type="ECO:0000256" key="2">
    <source>
        <dbReference type="ARBA" id="ARBA00022475"/>
    </source>
</evidence>
<dbReference type="InterPro" id="IPR011701">
    <property type="entry name" value="MFS"/>
</dbReference>
<feature type="transmembrane region" description="Helical" evidence="7">
    <location>
        <begin position="417"/>
        <end position="436"/>
    </location>
</feature>
<dbReference type="CDD" id="cd06173">
    <property type="entry name" value="MFS_MefA_like"/>
    <property type="match status" value="1"/>
</dbReference>
<dbReference type="InterPro" id="IPR036259">
    <property type="entry name" value="MFS_trans_sf"/>
</dbReference>
<dbReference type="Proteomes" id="UP001589568">
    <property type="component" value="Unassembled WGS sequence"/>
</dbReference>
<feature type="transmembrane region" description="Helical" evidence="7">
    <location>
        <begin position="326"/>
        <end position="344"/>
    </location>
</feature>
<evidence type="ECO:0000256" key="6">
    <source>
        <dbReference type="SAM" id="MobiDB-lite"/>
    </source>
</evidence>
<feature type="transmembrane region" description="Helical" evidence="7">
    <location>
        <begin position="20"/>
        <end position="44"/>
    </location>
</feature>
<evidence type="ECO:0000313" key="9">
    <source>
        <dbReference type="EMBL" id="MFB9477247.1"/>
    </source>
</evidence>
<dbReference type="Pfam" id="PF07690">
    <property type="entry name" value="MFS_1"/>
    <property type="match status" value="1"/>
</dbReference>